<evidence type="ECO:0000256" key="6">
    <source>
        <dbReference type="ARBA" id="ARBA00022603"/>
    </source>
</evidence>
<evidence type="ECO:0000256" key="2">
    <source>
        <dbReference type="ARBA" id="ARBA00004286"/>
    </source>
</evidence>
<dbReference type="STRING" id="400727.A0A2T7PLC7"/>
<dbReference type="InterPro" id="IPR046341">
    <property type="entry name" value="SET_dom_sf"/>
</dbReference>
<dbReference type="Pfam" id="PF00856">
    <property type="entry name" value="SET"/>
    <property type="match status" value="1"/>
</dbReference>
<dbReference type="SUPFAM" id="SSF82199">
    <property type="entry name" value="SET domain"/>
    <property type="match status" value="1"/>
</dbReference>
<accession>A0A2T7PLC7</accession>
<dbReference type="FunFam" id="1.10.10.1700:FF:000001">
    <property type="entry name" value="Histone-lysine N-methyltransferase"/>
    <property type="match status" value="1"/>
</dbReference>
<dbReference type="OrthoDB" id="6627536at2759"/>
<keyword evidence="8" id="KW-0949">S-adenosyl-L-methionine</keyword>
<evidence type="ECO:0000256" key="7">
    <source>
        <dbReference type="ARBA" id="ARBA00022679"/>
    </source>
</evidence>
<evidence type="ECO:0000313" key="16">
    <source>
        <dbReference type="Proteomes" id="UP000245119"/>
    </source>
</evidence>
<keyword evidence="16" id="KW-1185">Reference proteome</keyword>
<evidence type="ECO:0000256" key="5">
    <source>
        <dbReference type="ARBA" id="ARBA00022491"/>
    </source>
</evidence>
<evidence type="ECO:0000256" key="12">
    <source>
        <dbReference type="ARBA" id="ARBA00023242"/>
    </source>
</evidence>
<keyword evidence="9" id="KW-0156">Chromatin regulator</keyword>
<keyword evidence="11" id="KW-0804">Transcription</keyword>
<keyword evidence="12" id="KW-0539">Nucleus</keyword>
<sequence length="697" mass="78878">MSTRSKRKTGSESTRMSFQTGFSSGRVVPSIGMTSKELCVYDDLCTGLILDPYLGFTTHKMNTNFRPLRGSTELKHIVENFKHIQDYERTFQCLLQVDVPRICCLNKTKHQQTILRQHVYRYLRMFDLNAGYEILPCHRYSLEGKLGGKICATHFWKKNSKIELLVGCIAELTPEEESQLLKPGENDFSVMYSTRKNMAQLGLVQHLSSTMTVVQTFVSTGRDTACVKVKRDIEPGEEITCFYGEDFFGDGNCNCECITCERRQAGAYRPQKSVTVEEDKGYCFRDTDDRLSRLKTQPKEKQPKFNGVTRSATESWDCRARNIMSQAHLLTAAELKRRGITRYDAEIILEQGLSLPSPRLVLDYRMPHPAEGCIGPISTANSVPESYVSSTEKCTIDKSDTSDDQPQNKNGACSKISPCVQRTHRQRVLNTKNHQSLLTSCCKLEETHCDNKELHVQDEKMLDFKCRGEVTTVPVVAEENPMIKPMIPSLLVAEGHQPVLTSDQYFSQHANGKLHKFPTKIKNERIPIRQSPRLRQPSGLEVSKSCVDNALDSNHNFHEPPVLEPEAPILSPAEGGYEDTAVSEVSVTCKLEQSPLYSSHEVPQLSFCGNMSSVNNLTTSTVETEFKRKGSSDACSPTPKFPRMVLRMPRDPILEEKLSQCRSSAIIFKWKQPKKLRLRFDGNSVERYLPHDTNYPS</sequence>
<keyword evidence="5" id="KW-0678">Repressor</keyword>
<reference evidence="15 16" key="1">
    <citation type="submission" date="2018-04" db="EMBL/GenBank/DDBJ databases">
        <title>The genome of golden apple snail Pomacea canaliculata provides insight into stress tolerance and invasive adaptation.</title>
        <authorList>
            <person name="Liu C."/>
            <person name="Liu B."/>
            <person name="Ren Y."/>
            <person name="Zhang Y."/>
            <person name="Wang H."/>
            <person name="Li S."/>
            <person name="Jiang F."/>
            <person name="Yin L."/>
            <person name="Zhang G."/>
            <person name="Qian W."/>
            <person name="Fan W."/>
        </authorList>
    </citation>
    <scope>NUCLEOTIDE SEQUENCE [LARGE SCALE GENOMIC DNA]</scope>
    <source>
        <strain evidence="15">SZHN2017</strain>
        <tissue evidence="15">Muscle</tissue>
    </source>
</reference>
<organism evidence="15 16">
    <name type="scientific">Pomacea canaliculata</name>
    <name type="common">Golden apple snail</name>
    <dbReference type="NCBI Taxonomy" id="400727"/>
    <lineage>
        <taxon>Eukaryota</taxon>
        <taxon>Metazoa</taxon>
        <taxon>Spiralia</taxon>
        <taxon>Lophotrochozoa</taxon>
        <taxon>Mollusca</taxon>
        <taxon>Gastropoda</taxon>
        <taxon>Caenogastropoda</taxon>
        <taxon>Architaenioglossa</taxon>
        <taxon>Ampullarioidea</taxon>
        <taxon>Ampullariidae</taxon>
        <taxon>Pomacea</taxon>
    </lineage>
</organism>
<dbReference type="PANTHER" id="PTHR12977">
    <property type="entry name" value="SUPPRESSOR OF VARIEGATION 4-20-RELATED"/>
    <property type="match status" value="1"/>
</dbReference>
<keyword evidence="7" id="KW-0808">Transferase</keyword>
<keyword evidence="6" id="KW-0489">Methyltransferase</keyword>
<proteinExistence type="predicted"/>
<evidence type="ECO:0000256" key="10">
    <source>
        <dbReference type="ARBA" id="ARBA00023015"/>
    </source>
</evidence>
<dbReference type="EMBL" id="PZQS01000003">
    <property type="protein sequence ID" value="PVD34204.1"/>
    <property type="molecule type" value="Genomic_DNA"/>
</dbReference>
<dbReference type="GO" id="GO:0140941">
    <property type="term" value="F:histone H4K20me methyltransferase activity"/>
    <property type="evidence" value="ECO:0007669"/>
    <property type="project" value="UniProtKB-EC"/>
</dbReference>
<evidence type="ECO:0000259" key="14">
    <source>
        <dbReference type="Pfam" id="PF00856"/>
    </source>
</evidence>
<dbReference type="EC" id="2.1.1.362" evidence="3"/>
<evidence type="ECO:0000256" key="4">
    <source>
        <dbReference type="ARBA" id="ARBA00022454"/>
    </source>
</evidence>
<dbReference type="GO" id="GO:0032259">
    <property type="term" value="P:methylation"/>
    <property type="evidence" value="ECO:0007669"/>
    <property type="project" value="UniProtKB-KW"/>
</dbReference>
<dbReference type="PROSITE" id="PS51570">
    <property type="entry name" value="SAM_MT43_SUVAR420_2"/>
    <property type="match status" value="1"/>
</dbReference>
<comment type="caution">
    <text evidence="15">The sequence shown here is derived from an EMBL/GenBank/DDBJ whole genome shotgun (WGS) entry which is preliminary data.</text>
</comment>
<name>A0A2T7PLC7_POMCA</name>
<dbReference type="InterPro" id="IPR025790">
    <property type="entry name" value="Suv4-20_animal"/>
</dbReference>
<evidence type="ECO:0000256" key="8">
    <source>
        <dbReference type="ARBA" id="ARBA00022691"/>
    </source>
</evidence>
<gene>
    <name evidence="15" type="ORF">C0Q70_05470</name>
</gene>
<dbReference type="PANTHER" id="PTHR12977:SF4">
    <property type="entry name" value="HISTONE-LYSINE N-METHYLTRANSFERASE KMT5B"/>
    <property type="match status" value="1"/>
</dbReference>
<keyword evidence="4" id="KW-0158">Chromosome</keyword>
<comment type="subcellular location">
    <subcellularLocation>
        <location evidence="2">Chromosome</location>
    </subcellularLocation>
    <subcellularLocation>
        <location evidence="1">Nucleus</location>
    </subcellularLocation>
</comment>
<dbReference type="Gene3D" id="2.170.270.10">
    <property type="entry name" value="SET domain"/>
    <property type="match status" value="1"/>
</dbReference>
<evidence type="ECO:0000256" key="13">
    <source>
        <dbReference type="SAM" id="MobiDB-lite"/>
    </source>
</evidence>
<dbReference type="Proteomes" id="UP000245119">
    <property type="component" value="Linkage Group LG3"/>
</dbReference>
<feature type="region of interest" description="Disordered" evidence="13">
    <location>
        <begin position="394"/>
        <end position="415"/>
    </location>
</feature>
<evidence type="ECO:0000256" key="9">
    <source>
        <dbReference type="ARBA" id="ARBA00022853"/>
    </source>
</evidence>
<dbReference type="Gene3D" id="1.10.10.1700">
    <property type="entry name" value="Histone-lysine N-methyltransferase"/>
    <property type="match status" value="1"/>
</dbReference>
<dbReference type="GO" id="GO:0005634">
    <property type="term" value="C:nucleus"/>
    <property type="evidence" value="ECO:0007669"/>
    <property type="project" value="UniProtKB-SubCell"/>
</dbReference>
<evidence type="ECO:0000256" key="3">
    <source>
        <dbReference type="ARBA" id="ARBA00012188"/>
    </source>
</evidence>
<evidence type="ECO:0000256" key="1">
    <source>
        <dbReference type="ARBA" id="ARBA00004123"/>
    </source>
</evidence>
<dbReference type="GO" id="GO:0005694">
    <property type="term" value="C:chromosome"/>
    <property type="evidence" value="ECO:0007669"/>
    <property type="project" value="UniProtKB-SubCell"/>
</dbReference>
<keyword evidence="10" id="KW-0805">Transcription regulation</keyword>
<dbReference type="AlphaFoldDB" id="A0A2T7PLC7"/>
<dbReference type="InterPro" id="IPR001214">
    <property type="entry name" value="SET_dom"/>
</dbReference>
<dbReference type="InterPro" id="IPR039977">
    <property type="entry name" value="Suv4-20/Set9"/>
</dbReference>
<dbReference type="InterPro" id="IPR041938">
    <property type="entry name" value="Hist-Lys_N-MTase_N"/>
</dbReference>
<evidence type="ECO:0000256" key="11">
    <source>
        <dbReference type="ARBA" id="ARBA00023163"/>
    </source>
</evidence>
<evidence type="ECO:0000313" key="15">
    <source>
        <dbReference type="EMBL" id="PVD34204.1"/>
    </source>
</evidence>
<protein>
    <recommendedName>
        <fullName evidence="3">[histone H4]-N-methyl-L-lysine(20) N-methyltransferase</fullName>
        <ecNumber evidence="3">2.1.1.362</ecNumber>
    </recommendedName>
</protein>
<feature type="domain" description="SET" evidence="14">
    <location>
        <begin position="150"/>
        <end position="244"/>
    </location>
</feature>